<dbReference type="EnsemblMetazoa" id="ADIR006842-RA">
    <property type="protein sequence ID" value="ADIR006842-PA"/>
    <property type="gene ID" value="ADIR006842"/>
</dbReference>
<sequence length="125" mass="14934">MSWVFHLLWMFLVLMLFFIVLRRIYYFGLQVHRPANPSRTRKYTLQRDCIVTARFNFNLKYSTETSQRFTVFTIYQNDRRTAPQPAERSQPPEYTEPPPPPKYDDVIKSPDLFQKPPPYTPTAQA</sequence>
<organism evidence="3 4">
    <name type="scientific">Anopheles dirus</name>
    <dbReference type="NCBI Taxonomy" id="7168"/>
    <lineage>
        <taxon>Eukaryota</taxon>
        <taxon>Metazoa</taxon>
        <taxon>Ecdysozoa</taxon>
        <taxon>Arthropoda</taxon>
        <taxon>Hexapoda</taxon>
        <taxon>Insecta</taxon>
        <taxon>Pterygota</taxon>
        <taxon>Neoptera</taxon>
        <taxon>Endopterygota</taxon>
        <taxon>Diptera</taxon>
        <taxon>Nematocera</taxon>
        <taxon>Culicoidea</taxon>
        <taxon>Culicidae</taxon>
        <taxon>Anophelinae</taxon>
        <taxon>Anopheles</taxon>
    </lineage>
</organism>
<feature type="transmembrane region" description="Helical" evidence="2">
    <location>
        <begin position="6"/>
        <end position="25"/>
    </location>
</feature>
<keyword evidence="2" id="KW-0812">Transmembrane</keyword>
<dbReference type="Proteomes" id="UP000075884">
    <property type="component" value="Unassembled WGS sequence"/>
</dbReference>
<evidence type="ECO:0000256" key="2">
    <source>
        <dbReference type="SAM" id="Phobius"/>
    </source>
</evidence>
<keyword evidence="2" id="KW-0472">Membrane</keyword>
<dbReference type="VEuPathDB" id="VectorBase:ADIR006842"/>
<evidence type="ECO:0000256" key="1">
    <source>
        <dbReference type="SAM" id="MobiDB-lite"/>
    </source>
</evidence>
<reference evidence="4" key="1">
    <citation type="submission" date="2013-03" db="EMBL/GenBank/DDBJ databases">
        <title>The Genome Sequence of Anopheles dirus WRAIR2.</title>
        <authorList>
            <consortium name="The Broad Institute Genomics Platform"/>
            <person name="Neafsey D.E."/>
            <person name="Walton C."/>
            <person name="Walker B."/>
            <person name="Young S.K."/>
            <person name="Zeng Q."/>
            <person name="Gargeya S."/>
            <person name="Fitzgerald M."/>
            <person name="Haas B."/>
            <person name="Abouelleil A."/>
            <person name="Allen A.W."/>
            <person name="Alvarado L."/>
            <person name="Arachchi H.M."/>
            <person name="Berlin A.M."/>
            <person name="Chapman S.B."/>
            <person name="Gainer-Dewar J."/>
            <person name="Goldberg J."/>
            <person name="Griggs A."/>
            <person name="Gujja S."/>
            <person name="Hansen M."/>
            <person name="Howarth C."/>
            <person name="Imamovic A."/>
            <person name="Ireland A."/>
            <person name="Larimer J."/>
            <person name="McCowan C."/>
            <person name="Murphy C."/>
            <person name="Pearson M."/>
            <person name="Poon T.W."/>
            <person name="Priest M."/>
            <person name="Roberts A."/>
            <person name="Saif S."/>
            <person name="Shea T."/>
            <person name="Sisk P."/>
            <person name="Sykes S."/>
            <person name="Wortman J."/>
            <person name="Nusbaum C."/>
            <person name="Birren B."/>
        </authorList>
    </citation>
    <scope>NUCLEOTIDE SEQUENCE [LARGE SCALE GENOMIC DNA]</scope>
    <source>
        <strain evidence="4">WRAIR2</strain>
    </source>
</reference>
<evidence type="ECO:0000313" key="4">
    <source>
        <dbReference type="Proteomes" id="UP000075884"/>
    </source>
</evidence>
<protein>
    <submittedName>
        <fullName evidence="3">Uncharacterized protein</fullName>
    </submittedName>
</protein>
<keyword evidence="4" id="KW-1185">Reference proteome</keyword>
<accession>A0A182NGR9</accession>
<proteinExistence type="predicted"/>
<name>A0A182NGR9_9DIPT</name>
<dbReference type="AlphaFoldDB" id="A0A182NGR9"/>
<feature type="compositionally biased region" description="Pro residues" evidence="1">
    <location>
        <begin position="115"/>
        <end position="125"/>
    </location>
</feature>
<feature type="region of interest" description="Disordered" evidence="1">
    <location>
        <begin position="76"/>
        <end position="125"/>
    </location>
</feature>
<evidence type="ECO:0000313" key="3">
    <source>
        <dbReference type="EnsemblMetazoa" id="ADIR006842-PA"/>
    </source>
</evidence>
<reference evidence="3" key="2">
    <citation type="submission" date="2020-05" db="UniProtKB">
        <authorList>
            <consortium name="EnsemblMetazoa"/>
        </authorList>
    </citation>
    <scope>IDENTIFICATION</scope>
    <source>
        <strain evidence="3">WRAIR2</strain>
    </source>
</reference>
<keyword evidence="2" id="KW-1133">Transmembrane helix</keyword>